<feature type="compositionally biased region" description="Basic and acidic residues" evidence="1">
    <location>
        <begin position="127"/>
        <end position="149"/>
    </location>
</feature>
<proteinExistence type="predicted"/>
<gene>
    <name evidence="2" type="ORF">BLNAU_14271</name>
</gene>
<keyword evidence="3" id="KW-1185">Reference proteome</keyword>
<protein>
    <submittedName>
        <fullName evidence="2">Uncharacterized protein</fullName>
    </submittedName>
</protein>
<comment type="caution">
    <text evidence="2">The sequence shown here is derived from an EMBL/GenBank/DDBJ whole genome shotgun (WGS) entry which is preliminary data.</text>
</comment>
<name>A0ABQ9XHR2_9EUKA</name>
<evidence type="ECO:0000313" key="2">
    <source>
        <dbReference type="EMBL" id="KAK2950853.1"/>
    </source>
</evidence>
<accession>A0ABQ9XHR2</accession>
<sequence length="149" mass="16775">MTTSVPSIRQGMRIGMVRCRHQLVLLALLVQRLIDLKTSTQTHSRSSLSLVAFWSTTLTAETAYTTHQSTSPVSHTMFAYLRCSRVEKGRRGDWGWQRAASQKKRQGAETPSFRRGESVRSKNPHPLRVDVGHVGKDKKLEEMSKAGIL</sequence>
<dbReference type="Proteomes" id="UP001281761">
    <property type="component" value="Unassembled WGS sequence"/>
</dbReference>
<dbReference type="EMBL" id="JARBJD010000129">
    <property type="protein sequence ID" value="KAK2950853.1"/>
    <property type="molecule type" value="Genomic_DNA"/>
</dbReference>
<evidence type="ECO:0000256" key="1">
    <source>
        <dbReference type="SAM" id="MobiDB-lite"/>
    </source>
</evidence>
<organism evidence="2 3">
    <name type="scientific">Blattamonas nauphoetae</name>
    <dbReference type="NCBI Taxonomy" id="2049346"/>
    <lineage>
        <taxon>Eukaryota</taxon>
        <taxon>Metamonada</taxon>
        <taxon>Preaxostyla</taxon>
        <taxon>Oxymonadida</taxon>
        <taxon>Blattamonas</taxon>
    </lineage>
</organism>
<reference evidence="2 3" key="1">
    <citation type="journal article" date="2022" name="bioRxiv">
        <title>Genomics of Preaxostyla Flagellates Illuminates Evolutionary Transitions and the Path Towards Mitochondrial Loss.</title>
        <authorList>
            <person name="Novak L.V.F."/>
            <person name="Treitli S.C."/>
            <person name="Pyrih J."/>
            <person name="Halakuc P."/>
            <person name="Pipaliya S.V."/>
            <person name="Vacek V."/>
            <person name="Brzon O."/>
            <person name="Soukal P."/>
            <person name="Eme L."/>
            <person name="Dacks J.B."/>
            <person name="Karnkowska A."/>
            <person name="Elias M."/>
            <person name="Hampl V."/>
        </authorList>
    </citation>
    <scope>NUCLEOTIDE SEQUENCE [LARGE SCALE GENOMIC DNA]</scope>
    <source>
        <strain evidence="2">NAU3</strain>
        <tissue evidence="2">Gut</tissue>
    </source>
</reference>
<feature type="region of interest" description="Disordered" evidence="1">
    <location>
        <begin position="94"/>
        <end position="149"/>
    </location>
</feature>
<evidence type="ECO:0000313" key="3">
    <source>
        <dbReference type="Proteomes" id="UP001281761"/>
    </source>
</evidence>